<dbReference type="OrthoDB" id="1149023at2"/>
<accession>A0A226GPP6</accession>
<organism evidence="1 2">
    <name type="scientific">Flavobacterium hercynium</name>
    <dbReference type="NCBI Taxonomy" id="387094"/>
    <lineage>
        <taxon>Bacteria</taxon>
        <taxon>Pseudomonadati</taxon>
        <taxon>Bacteroidota</taxon>
        <taxon>Flavobacteriia</taxon>
        <taxon>Flavobacteriales</taxon>
        <taxon>Flavobacteriaceae</taxon>
        <taxon>Flavobacterium</taxon>
    </lineage>
</organism>
<evidence type="ECO:0000313" key="1">
    <source>
        <dbReference type="EMBL" id="OXA83431.1"/>
    </source>
</evidence>
<reference evidence="1 2" key="1">
    <citation type="submission" date="2016-11" db="EMBL/GenBank/DDBJ databases">
        <title>Whole genomes of Flavobacteriaceae.</title>
        <authorList>
            <person name="Stine C."/>
            <person name="Li C."/>
            <person name="Tadesse D."/>
        </authorList>
    </citation>
    <scope>NUCLEOTIDE SEQUENCE [LARGE SCALE GENOMIC DNA]</scope>
    <source>
        <strain evidence="1 2">DSM 18292</strain>
    </source>
</reference>
<evidence type="ECO:0000313" key="2">
    <source>
        <dbReference type="Proteomes" id="UP000198345"/>
    </source>
</evidence>
<protein>
    <submittedName>
        <fullName evidence="1">Uncharacterized protein</fullName>
    </submittedName>
</protein>
<keyword evidence="2" id="KW-1185">Reference proteome</keyword>
<dbReference type="Proteomes" id="UP000198345">
    <property type="component" value="Unassembled WGS sequence"/>
</dbReference>
<sequence>MAVDYPINDAILKSGEQPIEVRILSSTRENISKYAVCELKIFVKEANKEASGRNLVYQIPMIDFKENKTPIYANVFSFIANVPYKNVGWENSINLKKQDENLLVKELEDYLQKIMSIYNSRNEKEYEQFFKDRTIEHTKSFYLTSDEIKENKASIFYGLPKKIESINKNLYKLVFYGNNKLVSLQTNDQPPGFVFESINKDEYGFTEMVLFHKKNINSSLEVIR</sequence>
<dbReference type="AlphaFoldDB" id="A0A226GPP6"/>
<dbReference type="EMBL" id="MUGW01000081">
    <property type="protein sequence ID" value="OXA83431.1"/>
    <property type="molecule type" value="Genomic_DNA"/>
</dbReference>
<gene>
    <name evidence="1" type="ORF">B0A66_22295</name>
</gene>
<proteinExistence type="predicted"/>
<comment type="caution">
    <text evidence="1">The sequence shown here is derived from an EMBL/GenBank/DDBJ whole genome shotgun (WGS) entry which is preliminary data.</text>
</comment>
<name>A0A226GPP6_9FLAO</name>